<keyword evidence="3 7" id="KW-0812">Transmembrane</keyword>
<comment type="similarity">
    <text evidence="2">Belongs to the X(+)/potassium ATPases subunit beta family.</text>
</comment>
<sequence length="320" mass="37049">MILHDEAYYENRRPIEDLGPFKNCLRFIWDGERRAFLDRTAKDWGSVGLFYLCFFGVLFSIFSLQLVITLNIVGSTDRPYIQHISKSDSVISRSSFQEPHFITPGLGLTPNIQISLVSPLILLGQNHDEANTNKYVAIINNFLNGYDQDPSNYDVECDQKPLNYSSQVKPCYFDIKSLKECSQTPYGYSKPYKPCIYIKFNKKFDWVPIYYNGTSELPDNMPMDLKSIIKITEKPHVWLSCDGATDFDKDHIGIIEYLPEHGFPVHYFPFTGHDKYLSPIVALKFNNISSNRLITVECYTWAQNIHHDESYTLDFQILID</sequence>
<dbReference type="EMBL" id="JAQQBS010001423">
    <property type="protein sequence ID" value="KAK0160101.1"/>
    <property type="molecule type" value="Genomic_DNA"/>
</dbReference>
<feature type="transmembrane region" description="Helical" evidence="7">
    <location>
        <begin position="49"/>
        <end position="73"/>
    </location>
</feature>
<evidence type="ECO:0008006" key="10">
    <source>
        <dbReference type="Google" id="ProtNLM"/>
    </source>
</evidence>
<evidence type="ECO:0000313" key="8">
    <source>
        <dbReference type="EMBL" id="KAK0160101.1"/>
    </source>
</evidence>
<dbReference type="Proteomes" id="UP001168990">
    <property type="component" value="Unassembled WGS sequence"/>
</dbReference>
<organism evidence="8 9">
    <name type="scientific">Microctonus aethiopoides</name>
    <dbReference type="NCBI Taxonomy" id="144406"/>
    <lineage>
        <taxon>Eukaryota</taxon>
        <taxon>Metazoa</taxon>
        <taxon>Ecdysozoa</taxon>
        <taxon>Arthropoda</taxon>
        <taxon>Hexapoda</taxon>
        <taxon>Insecta</taxon>
        <taxon>Pterygota</taxon>
        <taxon>Neoptera</taxon>
        <taxon>Endopterygota</taxon>
        <taxon>Hymenoptera</taxon>
        <taxon>Apocrita</taxon>
        <taxon>Ichneumonoidea</taxon>
        <taxon>Braconidae</taxon>
        <taxon>Euphorinae</taxon>
        <taxon>Microctonus</taxon>
    </lineage>
</organism>
<evidence type="ECO:0000256" key="6">
    <source>
        <dbReference type="ARBA" id="ARBA00023136"/>
    </source>
</evidence>
<evidence type="ECO:0000256" key="4">
    <source>
        <dbReference type="ARBA" id="ARBA00022968"/>
    </source>
</evidence>
<dbReference type="PANTHER" id="PTHR11523">
    <property type="entry name" value="SODIUM/POTASSIUM-DEPENDENT ATPASE BETA SUBUNIT"/>
    <property type="match status" value="1"/>
</dbReference>
<evidence type="ECO:0000256" key="5">
    <source>
        <dbReference type="ARBA" id="ARBA00022989"/>
    </source>
</evidence>
<dbReference type="AlphaFoldDB" id="A0AA39C8Z9"/>
<evidence type="ECO:0000256" key="3">
    <source>
        <dbReference type="ARBA" id="ARBA00022692"/>
    </source>
</evidence>
<evidence type="ECO:0000256" key="7">
    <source>
        <dbReference type="SAM" id="Phobius"/>
    </source>
</evidence>
<gene>
    <name evidence="8" type="ORF">PV328_007542</name>
</gene>
<keyword evidence="9" id="KW-1185">Reference proteome</keyword>
<dbReference type="GO" id="GO:0005890">
    <property type="term" value="C:sodium:potassium-exchanging ATPase complex"/>
    <property type="evidence" value="ECO:0007669"/>
    <property type="project" value="InterPro"/>
</dbReference>
<dbReference type="Gene3D" id="2.60.40.1660">
    <property type="entry name" value="Na, k-atpase alpha subunit"/>
    <property type="match status" value="1"/>
</dbReference>
<comment type="subcellular location">
    <subcellularLocation>
        <location evidence="1">Membrane</location>
        <topology evidence="1">Single-pass type II membrane protein</topology>
    </subcellularLocation>
</comment>
<dbReference type="GO" id="GO:0001671">
    <property type="term" value="F:ATPase activator activity"/>
    <property type="evidence" value="ECO:0007669"/>
    <property type="project" value="TreeGrafter"/>
</dbReference>
<dbReference type="GO" id="GO:0030007">
    <property type="term" value="P:intracellular potassium ion homeostasis"/>
    <property type="evidence" value="ECO:0007669"/>
    <property type="project" value="TreeGrafter"/>
</dbReference>
<reference evidence="8" key="2">
    <citation type="submission" date="2023-03" db="EMBL/GenBank/DDBJ databases">
        <authorList>
            <person name="Inwood S.N."/>
            <person name="Skelly J.G."/>
            <person name="Guhlin J."/>
            <person name="Harrop T.W.R."/>
            <person name="Goldson S.G."/>
            <person name="Dearden P.K."/>
        </authorList>
    </citation>
    <scope>NUCLEOTIDE SEQUENCE</scope>
    <source>
        <strain evidence="8">Irish</strain>
        <tissue evidence="8">Whole body</tissue>
    </source>
</reference>
<keyword evidence="4" id="KW-0735">Signal-anchor</keyword>
<accession>A0AA39C8Z9</accession>
<dbReference type="PANTHER" id="PTHR11523:SF28">
    <property type="entry name" value="NA_K-ATPASE BETA SUBUNIT ISOFORM 4-RELATED"/>
    <property type="match status" value="1"/>
</dbReference>
<dbReference type="Pfam" id="PF00287">
    <property type="entry name" value="Na_K-ATPase"/>
    <property type="match status" value="1"/>
</dbReference>
<reference evidence="8" key="1">
    <citation type="journal article" date="2023" name="bioRxiv">
        <title>Scaffold-level genome assemblies of two parasitoid biocontrol wasps reveal the parthenogenesis mechanism and an associated novel virus.</title>
        <authorList>
            <person name="Inwood S."/>
            <person name="Skelly J."/>
            <person name="Guhlin J."/>
            <person name="Harrop T."/>
            <person name="Goldson S."/>
            <person name="Dearden P."/>
        </authorList>
    </citation>
    <scope>NUCLEOTIDE SEQUENCE</scope>
    <source>
        <strain evidence="8">Irish</strain>
        <tissue evidence="8">Whole body</tissue>
    </source>
</reference>
<dbReference type="GO" id="GO:1990573">
    <property type="term" value="P:potassium ion import across plasma membrane"/>
    <property type="evidence" value="ECO:0007669"/>
    <property type="project" value="TreeGrafter"/>
</dbReference>
<proteinExistence type="inferred from homology"/>
<keyword evidence="6 7" id="KW-0472">Membrane</keyword>
<comment type="caution">
    <text evidence="8">The sequence shown here is derived from an EMBL/GenBank/DDBJ whole genome shotgun (WGS) entry which is preliminary data.</text>
</comment>
<dbReference type="GO" id="GO:0036376">
    <property type="term" value="P:sodium ion export across plasma membrane"/>
    <property type="evidence" value="ECO:0007669"/>
    <property type="project" value="TreeGrafter"/>
</dbReference>
<dbReference type="GO" id="GO:0006883">
    <property type="term" value="P:intracellular sodium ion homeostasis"/>
    <property type="evidence" value="ECO:0007669"/>
    <property type="project" value="TreeGrafter"/>
</dbReference>
<evidence type="ECO:0000256" key="1">
    <source>
        <dbReference type="ARBA" id="ARBA00004606"/>
    </source>
</evidence>
<keyword evidence="5 7" id="KW-1133">Transmembrane helix</keyword>
<evidence type="ECO:0000256" key="2">
    <source>
        <dbReference type="ARBA" id="ARBA00005876"/>
    </source>
</evidence>
<evidence type="ECO:0000313" key="9">
    <source>
        <dbReference type="Proteomes" id="UP001168990"/>
    </source>
</evidence>
<name>A0AA39C8Z9_9HYME</name>
<dbReference type="InterPro" id="IPR000402">
    <property type="entry name" value="Na/K_ATPase_sub_beta"/>
</dbReference>
<dbReference type="InterPro" id="IPR038702">
    <property type="entry name" value="Na/K_ATPase_sub_beta_sf"/>
</dbReference>
<protein>
    <recommendedName>
        <fullName evidence="10">Sodium/potassium-transporting ATPase subunit beta</fullName>
    </recommendedName>
</protein>